<dbReference type="Gene3D" id="2.70.40.10">
    <property type="match status" value="1"/>
</dbReference>
<organism evidence="7 8">
    <name type="scientific">Candidatus Magasanikbacteria bacterium CG11_big_fil_rev_8_21_14_0_20_43_7</name>
    <dbReference type="NCBI Taxonomy" id="1974654"/>
    <lineage>
        <taxon>Bacteria</taxon>
        <taxon>Candidatus Magasanikiibacteriota</taxon>
    </lineage>
</organism>
<protein>
    <recommendedName>
        <fullName evidence="2">dUTP diphosphatase</fullName>
        <ecNumber evidence="2">3.6.1.23</ecNumber>
    </recommendedName>
</protein>
<evidence type="ECO:0000256" key="2">
    <source>
        <dbReference type="ARBA" id="ARBA00012379"/>
    </source>
</evidence>
<accession>A0A2H0N3D8</accession>
<evidence type="ECO:0000313" key="7">
    <source>
        <dbReference type="EMBL" id="PIR03413.1"/>
    </source>
</evidence>
<dbReference type="AlphaFoldDB" id="A0A2H0N3D8"/>
<dbReference type="GO" id="GO:0046081">
    <property type="term" value="P:dUTP catabolic process"/>
    <property type="evidence" value="ECO:0007669"/>
    <property type="project" value="InterPro"/>
</dbReference>
<keyword evidence="4" id="KW-0546">Nucleotide metabolism</keyword>
<keyword evidence="3" id="KW-0378">Hydrolase</keyword>
<evidence type="ECO:0000256" key="1">
    <source>
        <dbReference type="ARBA" id="ARBA00006581"/>
    </source>
</evidence>
<dbReference type="CDD" id="cd07557">
    <property type="entry name" value="trimeric_dUTPase"/>
    <property type="match status" value="1"/>
</dbReference>
<dbReference type="InterPro" id="IPR029054">
    <property type="entry name" value="dUTPase-like"/>
</dbReference>
<evidence type="ECO:0000313" key="8">
    <source>
        <dbReference type="Proteomes" id="UP000229782"/>
    </source>
</evidence>
<dbReference type="GO" id="GO:0004170">
    <property type="term" value="F:dUTP diphosphatase activity"/>
    <property type="evidence" value="ECO:0007669"/>
    <property type="project" value="UniProtKB-EC"/>
</dbReference>
<proteinExistence type="inferred from homology"/>
<dbReference type="NCBIfam" id="NF001862">
    <property type="entry name" value="PRK00601.1"/>
    <property type="match status" value="1"/>
</dbReference>
<comment type="caution">
    <text evidence="7">The sequence shown here is derived from an EMBL/GenBank/DDBJ whole genome shotgun (WGS) entry which is preliminary data.</text>
</comment>
<evidence type="ECO:0000259" key="6">
    <source>
        <dbReference type="Pfam" id="PF00692"/>
    </source>
</evidence>
<dbReference type="GO" id="GO:0000287">
    <property type="term" value="F:magnesium ion binding"/>
    <property type="evidence" value="ECO:0007669"/>
    <property type="project" value="InterPro"/>
</dbReference>
<comment type="catalytic activity">
    <reaction evidence="5">
        <text>dUTP + H2O = dUMP + diphosphate + H(+)</text>
        <dbReference type="Rhea" id="RHEA:10248"/>
        <dbReference type="ChEBI" id="CHEBI:15377"/>
        <dbReference type="ChEBI" id="CHEBI:15378"/>
        <dbReference type="ChEBI" id="CHEBI:33019"/>
        <dbReference type="ChEBI" id="CHEBI:61555"/>
        <dbReference type="ChEBI" id="CHEBI:246422"/>
        <dbReference type="EC" id="3.6.1.23"/>
    </reaction>
</comment>
<evidence type="ECO:0000256" key="3">
    <source>
        <dbReference type="ARBA" id="ARBA00022801"/>
    </source>
</evidence>
<dbReference type="EC" id="3.6.1.23" evidence="2"/>
<dbReference type="PANTHER" id="PTHR11241">
    <property type="entry name" value="DEOXYURIDINE 5'-TRIPHOSPHATE NUCLEOTIDOHYDROLASE"/>
    <property type="match status" value="1"/>
</dbReference>
<dbReference type="Pfam" id="PF00692">
    <property type="entry name" value="dUTPase"/>
    <property type="match status" value="1"/>
</dbReference>
<dbReference type="EMBL" id="PCWM01000010">
    <property type="protein sequence ID" value="PIR03413.1"/>
    <property type="molecule type" value="Genomic_DNA"/>
</dbReference>
<sequence>MDIRIKRIDTSLPLPEYKTDGSVAFDIYAREDAVVEAQSLGRIPTNLIIATPPGYGLVLSARSSLASKKGLWLANGIGVIDQDYAGDGDEILLSVYNFSTTQVSVERGERIAQGMFVRIDTASWIEVEQMDKKSRGGFGSTGK</sequence>
<dbReference type="SUPFAM" id="SSF51283">
    <property type="entry name" value="dUTPase-like"/>
    <property type="match status" value="1"/>
</dbReference>
<dbReference type="InterPro" id="IPR033704">
    <property type="entry name" value="dUTPase_trimeric"/>
</dbReference>
<dbReference type="InterPro" id="IPR036157">
    <property type="entry name" value="dUTPase-like_sf"/>
</dbReference>
<dbReference type="NCBIfam" id="TIGR00576">
    <property type="entry name" value="dut"/>
    <property type="match status" value="1"/>
</dbReference>
<feature type="domain" description="dUTPase-like" evidence="6">
    <location>
        <begin position="12"/>
        <end position="142"/>
    </location>
</feature>
<dbReference type="GO" id="GO:0006226">
    <property type="term" value="P:dUMP biosynthetic process"/>
    <property type="evidence" value="ECO:0007669"/>
    <property type="project" value="InterPro"/>
</dbReference>
<evidence type="ECO:0000256" key="4">
    <source>
        <dbReference type="ARBA" id="ARBA00023080"/>
    </source>
</evidence>
<gene>
    <name evidence="7" type="ORF">COV60_00455</name>
</gene>
<comment type="similarity">
    <text evidence="1">Belongs to the dUTPase family.</text>
</comment>
<evidence type="ECO:0000256" key="5">
    <source>
        <dbReference type="ARBA" id="ARBA00047686"/>
    </source>
</evidence>
<dbReference type="Proteomes" id="UP000229782">
    <property type="component" value="Unassembled WGS sequence"/>
</dbReference>
<reference evidence="7 8" key="1">
    <citation type="submission" date="2017-09" db="EMBL/GenBank/DDBJ databases">
        <title>Depth-based differentiation of microbial function through sediment-hosted aquifers and enrichment of novel symbionts in the deep terrestrial subsurface.</title>
        <authorList>
            <person name="Probst A.J."/>
            <person name="Ladd B."/>
            <person name="Jarett J.K."/>
            <person name="Geller-Mcgrath D.E."/>
            <person name="Sieber C.M."/>
            <person name="Emerson J.B."/>
            <person name="Anantharaman K."/>
            <person name="Thomas B.C."/>
            <person name="Malmstrom R."/>
            <person name="Stieglmeier M."/>
            <person name="Klingl A."/>
            <person name="Woyke T."/>
            <person name="Ryan C.M."/>
            <person name="Banfield J.F."/>
        </authorList>
    </citation>
    <scope>NUCLEOTIDE SEQUENCE [LARGE SCALE GENOMIC DNA]</scope>
    <source>
        <strain evidence="7">CG11_big_fil_rev_8_21_14_0_20_43_7</strain>
    </source>
</reference>
<name>A0A2H0N3D8_9BACT</name>
<dbReference type="InterPro" id="IPR008181">
    <property type="entry name" value="dUTPase"/>
</dbReference>
<dbReference type="PANTHER" id="PTHR11241:SF0">
    <property type="entry name" value="DEOXYURIDINE 5'-TRIPHOSPHATE NUCLEOTIDOHYDROLASE"/>
    <property type="match status" value="1"/>
</dbReference>